<evidence type="ECO:0000313" key="2">
    <source>
        <dbReference type="EMBL" id="GIY62526.1"/>
    </source>
</evidence>
<protein>
    <submittedName>
        <fullName evidence="2">Uncharacterized protein</fullName>
    </submittedName>
</protein>
<name>A0AAV4UX91_CAEEX</name>
<dbReference type="Proteomes" id="UP001054945">
    <property type="component" value="Unassembled WGS sequence"/>
</dbReference>
<keyword evidence="3" id="KW-1185">Reference proteome</keyword>
<organism evidence="2 3">
    <name type="scientific">Caerostris extrusa</name>
    <name type="common">Bark spider</name>
    <name type="synonym">Caerostris bankana</name>
    <dbReference type="NCBI Taxonomy" id="172846"/>
    <lineage>
        <taxon>Eukaryota</taxon>
        <taxon>Metazoa</taxon>
        <taxon>Ecdysozoa</taxon>
        <taxon>Arthropoda</taxon>
        <taxon>Chelicerata</taxon>
        <taxon>Arachnida</taxon>
        <taxon>Araneae</taxon>
        <taxon>Araneomorphae</taxon>
        <taxon>Entelegynae</taxon>
        <taxon>Araneoidea</taxon>
        <taxon>Araneidae</taxon>
        <taxon>Caerostris</taxon>
    </lineage>
</organism>
<proteinExistence type="predicted"/>
<dbReference type="AlphaFoldDB" id="A0AAV4UX91"/>
<evidence type="ECO:0000313" key="3">
    <source>
        <dbReference type="Proteomes" id="UP001054945"/>
    </source>
</evidence>
<comment type="caution">
    <text evidence="2">The sequence shown here is derived from an EMBL/GenBank/DDBJ whole genome shotgun (WGS) entry which is preliminary data.</text>
</comment>
<accession>A0AAV4UX91</accession>
<dbReference type="EMBL" id="BPLR01013630">
    <property type="protein sequence ID" value="GIY62526.1"/>
    <property type="molecule type" value="Genomic_DNA"/>
</dbReference>
<reference evidence="2 3" key="1">
    <citation type="submission" date="2021-06" db="EMBL/GenBank/DDBJ databases">
        <title>Caerostris extrusa draft genome.</title>
        <authorList>
            <person name="Kono N."/>
            <person name="Arakawa K."/>
        </authorList>
    </citation>
    <scope>NUCLEOTIDE SEQUENCE [LARGE SCALE GENOMIC DNA]</scope>
</reference>
<gene>
    <name evidence="2" type="ORF">CEXT_237751</name>
</gene>
<evidence type="ECO:0000256" key="1">
    <source>
        <dbReference type="SAM" id="MobiDB-lite"/>
    </source>
</evidence>
<feature type="region of interest" description="Disordered" evidence="1">
    <location>
        <begin position="1"/>
        <end position="31"/>
    </location>
</feature>
<sequence>MKSVTISFSERRKKSIPPFTSESSKDVREHIDETSSPVNRCRYPCGSWAVLEIAEPMGKFSHSPRHPQTSLWSSSSSQRGVRDSLFLPGCERLARQSAMACVRHDEYQASTYLEKSPRISFYMAIRLSRLNKSTASLYLPELFPQSRFSRRYRWHQGEVLFGLGKVSPSRIRSSLQAFN</sequence>